<evidence type="ECO:0000313" key="1">
    <source>
        <dbReference type="EMBL" id="ARF12093.1"/>
    </source>
</evidence>
<reference evidence="1" key="1">
    <citation type="journal article" date="2017" name="Science">
        <title>Giant viruses with an expanded complement of translation system components.</title>
        <authorList>
            <person name="Schulz F."/>
            <person name="Yutin N."/>
            <person name="Ivanova N.N."/>
            <person name="Ortega D.R."/>
            <person name="Lee T.K."/>
            <person name="Vierheilig J."/>
            <person name="Daims H."/>
            <person name="Horn M."/>
            <person name="Wagner M."/>
            <person name="Jensen G.J."/>
            <person name="Kyrpides N.C."/>
            <person name="Koonin E.V."/>
            <person name="Woyke T."/>
        </authorList>
    </citation>
    <scope>NUCLEOTIDE SEQUENCE</scope>
    <source>
        <strain evidence="1">KNV1</strain>
    </source>
</reference>
<gene>
    <name evidence="1" type="ORF">Klosneuvirus_3_228</name>
</gene>
<dbReference type="EMBL" id="KY684110">
    <property type="protein sequence ID" value="ARF12093.1"/>
    <property type="molecule type" value="Genomic_DNA"/>
</dbReference>
<name>A0A1V0SK59_9VIRU</name>
<accession>A0A1V0SK59</accession>
<protein>
    <submittedName>
        <fullName evidence="1">Uncharacterized protein</fullName>
    </submittedName>
</protein>
<proteinExistence type="predicted"/>
<organism evidence="1">
    <name type="scientific">Klosneuvirus KNV1</name>
    <dbReference type="NCBI Taxonomy" id="1977640"/>
    <lineage>
        <taxon>Viruses</taxon>
        <taxon>Varidnaviria</taxon>
        <taxon>Bamfordvirae</taxon>
        <taxon>Nucleocytoviricota</taxon>
        <taxon>Megaviricetes</taxon>
        <taxon>Imitervirales</taxon>
        <taxon>Mimiviridae</taxon>
        <taxon>Klosneuvirinae</taxon>
        <taxon>Klosneuvirus</taxon>
    </lineage>
</organism>
<sequence length="61" mass="7349">MNSHEAKKKELFEKFFSQNKKEGVEAMEDLMEIYHQEIHSERQKQSQSKKINKAGFFYPIK</sequence>